<feature type="transmembrane region" description="Helical" evidence="6">
    <location>
        <begin position="100"/>
        <end position="121"/>
    </location>
</feature>
<dbReference type="RefSeq" id="WP_264891503.1">
    <property type="nucleotide sequence ID" value="NZ_CP110257.1"/>
</dbReference>
<feature type="transmembrane region" description="Helical" evidence="6">
    <location>
        <begin position="21"/>
        <end position="43"/>
    </location>
</feature>
<evidence type="ECO:0000313" key="8">
    <source>
        <dbReference type="EMBL" id="UZD53934.1"/>
    </source>
</evidence>
<evidence type="ECO:0000256" key="3">
    <source>
        <dbReference type="ARBA" id="ARBA00022692"/>
    </source>
</evidence>
<evidence type="ECO:0000256" key="6">
    <source>
        <dbReference type="SAM" id="Phobius"/>
    </source>
</evidence>
<feature type="transmembrane region" description="Helical" evidence="6">
    <location>
        <begin position="55"/>
        <end position="79"/>
    </location>
</feature>
<organism evidence="8 9">
    <name type="scientific">Caldimonas aquatica</name>
    <dbReference type="NCBI Taxonomy" id="376175"/>
    <lineage>
        <taxon>Bacteria</taxon>
        <taxon>Pseudomonadati</taxon>
        <taxon>Pseudomonadota</taxon>
        <taxon>Betaproteobacteria</taxon>
        <taxon>Burkholderiales</taxon>
        <taxon>Sphaerotilaceae</taxon>
        <taxon>Caldimonas</taxon>
    </lineage>
</organism>
<dbReference type="InterPro" id="IPR051791">
    <property type="entry name" value="Pra-immunoreactive"/>
</dbReference>
<proteinExistence type="predicted"/>
<feature type="transmembrane region" description="Helical" evidence="6">
    <location>
        <begin position="127"/>
        <end position="146"/>
    </location>
</feature>
<sequence>MTSAAELPARAPSLRRRLACFLYEGVLLFGVVMISAYLFSSLTQQRHALQARHELQFFMFVVLGIYFVWFWSRGGQTLAMKTWHIRVRRTGGGALTQARAFARFALSWVWFVPPLALLWALRPVSGSMVFVVTAGWVLLYALSSWLHPRRQYWHDALCGTELVDSKPQPQPPARRSAPSRA</sequence>
<dbReference type="Proteomes" id="UP001163266">
    <property type="component" value="Chromosome"/>
</dbReference>
<reference evidence="8" key="1">
    <citation type="submission" date="2022-10" db="EMBL/GenBank/DDBJ databases">
        <title>Complete genome sequence of Schlegelella aquatica LMG 23380.</title>
        <authorList>
            <person name="Musilova J."/>
            <person name="Kourilova X."/>
            <person name="Bezdicek M."/>
            <person name="Hermankova K."/>
            <person name="Obruca S."/>
            <person name="Sedlar K."/>
        </authorList>
    </citation>
    <scope>NUCLEOTIDE SEQUENCE</scope>
    <source>
        <strain evidence="8">LMG 23380</strain>
    </source>
</reference>
<keyword evidence="4 6" id="KW-1133">Transmembrane helix</keyword>
<evidence type="ECO:0000259" key="7">
    <source>
        <dbReference type="Pfam" id="PF06271"/>
    </source>
</evidence>
<gene>
    <name evidence="8" type="ORF">OMP39_09570</name>
</gene>
<dbReference type="EMBL" id="CP110257">
    <property type="protein sequence ID" value="UZD53934.1"/>
    <property type="molecule type" value="Genomic_DNA"/>
</dbReference>
<feature type="domain" description="RDD" evidence="7">
    <location>
        <begin position="12"/>
        <end position="158"/>
    </location>
</feature>
<evidence type="ECO:0000256" key="5">
    <source>
        <dbReference type="ARBA" id="ARBA00023136"/>
    </source>
</evidence>
<keyword evidence="9" id="KW-1185">Reference proteome</keyword>
<keyword evidence="2" id="KW-1003">Cell membrane</keyword>
<dbReference type="Pfam" id="PF06271">
    <property type="entry name" value="RDD"/>
    <property type="match status" value="1"/>
</dbReference>
<comment type="subcellular location">
    <subcellularLocation>
        <location evidence="1">Cell membrane</location>
        <topology evidence="1">Multi-pass membrane protein</topology>
    </subcellularLocation>
</comment>
<accession>A0ABY6MPH2</accession>
<evidence type="ECO:0000256" key="1">
    <source>
        <dbReference type="ARBA" id="ARBA00004651"/>
    </source>
</evidence>
<dbReference type="PANTHER" id="PTHR36115:SF10">
    <property type="entry name" value="RDD DOMAIN-CONTAINING PROTEIN"/>
    <property type="match status" value="1"/>
</dbReference>
<keyword evidence="5 6" id="KW-0472">Membrane</keyword>
<evidence type="ECO:0000313" key="9">
    <source>
        <dbReference type="Proteomes" id="UP001163266"/>
    </source>
</evidence>
<protein>
    <submittedName>
        <fullName evidence="8">RDD family protein</fullName>
    </submittedName>
</protein>
<keyword evidence="3 6" id="KW-0812">Transmembrane</keyword>
<dbReference type="InterPro" id="IPR010432">
    <property type="entry name" value="RDD"/>
</dbReference>
<evidence type="ECO:0000256" key="4">
    <source>
        <dbReference type="ARBA" id="ARBA00022989"/>
    </source>
</evidence>
<dbReference type="PANTHER" id="PTHR36115">
    <property type="entry name" value="PROLINE-RICH ANTIGEN HOMOLOG-RELATED"/>
    <property type="match status" value="1"/>
</dbReference>
<name>A0ABY6MPH2_9BURK</name>
<evidence type="ECO:0000256" key="2">
    <source>
        <dbReference type="ARBA" id="ARBA00022475"/>
    </source>
</evidence>